<feature type="transmembrane region" description="Helical" evidence="1">
    <location>
        <begin position="214"/>
        <end position="236"/>
    </location>
</feature>
<feature type="domain" description="Urease accessory protein UreH-like transmembrane" evidence="2">
    <location>
        <begin position="17"/>
        <end position="224"/>
    </location>
</feature>
<dbReference type="EMBL" id="LBQB01000001">
    <property type="protein sequence ID" value="KKP70115.1"/>
    <property type="molecule type" value="Genomic_DNA"/>
</dbReference>
<dbReference type="InterPro" id="IPR039447">
    <property type="entry name" value="UreH-like_TM_dom"/>
</dbReference>
<feature type="transmembrane region" description="Helical" evidence="1">
    <location>
        <begin position="170"/>
        <end position="193"/>
    </location>
</feature>
<evidence type="ECO:0000313" key="4">
    <source>
        <dbReference type="Proteomes" id="UP000034581"/>
    </source>
</evidence>
<dbReference type="Pfam" id="PF13386">
    <property type="entry name" value="DsbD_2"/>
    <property type="match status" value="1"/>
</dbReference>
<accession>A0A0G0E454</accession>
<protein>
    <submittedName>
        <fullName evidence="3">Cytochrome c biogenesis protein transmembrane region</fullName>
    </submittedName>
</protein>
<feature type="transmembrane region" description="Helical" evidence="1">
    <location>
        <begin position="53"/>
        <end position="78"/>
    </location>
</feature>
<evidence type="ECO:0000256" key="1">
    <source>
        <dbReference type="SAM" id="Phobius"/>
    </source>
</evidence>
<evidence type="ECO:0000313" key="3">
    <source>
        <dbReference type="EMBL" id="KKP70115.1"/>
    </source>
</evidence>
<proteinExistence type="predicted"/>
<organism evidence="3 4">
    <name type="scientific">candidate division CPR3 bacterium GW2011_GWF2_35_18</name>
    <dbReference type="NCBI Taxonomy" id="1618350"/>
    <lineage>
        <taxon>Bacteria</taxon>
        <taxon>Bacteria division CPR3</taxon>
    </lineage>
</organism>
<dbReference type="PATRIC" id="fig|1618350.3.peg.24"/>
<dbReference type="PANTHER" id="PTHR31272">
    <property type="entry name" value="CYTOCHROME C-TYPE BIOGENESIS PROTEIN HI_1454-RELATED"/>
    <property type="match status" value="1"/>
</dbReference>
<keyword evidence="1" id="KW-1133">Transmembrane helix</keyword>
<dbReference type="AlphaFoldDB" id="A0A0G0E454"/>
<dbReference type="STRING" id="1618350.UR67_C0001G0024"/>
<comment type="caution">
    <text evidence="3">The sequence shown here is derived from an EMBL/GenBank/DDBJ whole genome shotgun (WGS) entry which is preliminary data.</text>
</comment>
<dbReference type="NCBIfam" id="NF040495">
    <property type="entry name" value="tranport_ArsG"/>
    <property type="match status" value="1"/>
</dbReference>
<dbReference type="InterPro" id="IPR051790">
    <property type="entry name" value="Cytochrome_c-biogenesis_DsbD"/>
</dbReference>
<feature type="transmembrane region" description="Helical" evidence="1">
    <location>
        <begin position="15"/>
        <end position="41"/>
    </location>
</feature>
<keyword evidence="1 3" id="KW-0812">Transmembrane</keyword>
<evidence type="ECO:0000259" key="2">
    <source>
        <dbReference type="Pfam" id="PF13386"/>
    </source>
</evidence>
<sequence>MNFINTIIDQYNIPLLTAFLLGILTSISPCPLATNITAIAFISKEIKTLKHTLFNAFFYILGRGLTYTLLATLIYFGWSSFDVSNIFQGWGEKILGPILILISLIMFGVIKLNLKVKNEKLEKFKLSLTQKGYWGTFLLGVIFALAFCPYSGVLFFGVLIPFVLNSSEGLFLPPLFAIGTGLPVLLFSILLVFSMQKLGQAFKVAQKIEKGMRYLIASVFMIIGFYYIYFLIRALFKI</sequence>
<gene>
    <name evidence="3" type="ORF">UR67_C0001G0024</name>
</gene>
<dbReference type="PANTHER" id="PTHR31272:SF4">
    <property type="entry name" value="CYTOCHROME C-TYPE BIOGENESIS PROTEIN HI_1454-RELATED"/>
    <property type="match status" value="1"/>
</dbReference>
<keyword evidence="1" id="KW-0472">Membrane</keyword>
<dbReference type="Proteomes" id="UP000034581">
    <property type="component" value="Unassembled WGS sequence"/>
</dbReference>
<reference evidence="3 4" key="1">
    <citation type="journal article" date="2015" name="Nature">
        <title>rRNA introns, odd ribosomes, and small enigmatic genomes across a large radiation of phyla.</title>
        <authorList>
            <person name="Brown C.T."/>
            <person name="Hug L.A."/>
            <person name="Thomas B.C."/>
            <person name="Sharon I."/>
            <person name="Castelle C.J."/>
            <person name="Singh A."/>
            <person name="Wilkins M.J."/>
            <person name="Williams K.H."/>
            <person name="Banfield J.F."/>
        </authorList>
    </citation>
    <scope>NUCLEOTIDE SEQUENCE [LARGE SCALE GENOMIC DNA]</scope>
</reference>
<name>A0A0G0E454_UNCC3</name>
<feature type="transmembrane region" description="Helical" evidence="1">
    <location>
        <begin position="94"/>
        <end position="114"/>
    </location>
</feature>
<feature type="transmembrane region" description="Helical" evidence="1">
    <location>
        <begin position="135"/>
        <end position="164"/>
    </location>
</feature>